<feature type="compositionally biased region" description="Basic and acidic residues" evidence="1">
    <location>
        <begin position="36"/>
        <end position="49"/>
    </location>
</feature>
<reference evidence="2 3" key="1">
    <citation type="journal article" date="2022" name="G3 (Bethesda)">
        <title>Whole-genome sequence and methylome profiling of the almond [Prunus dulcis (Mill.) D.A. Webb] cultivar 'Nonpareil'.</title>
        <authorList>
            <person name="D'Amico-Willman K.M."/>
            <person name="Ouma W.Z."/>
            <person name="Meulia T."/>
            <person name="Sideli G.M."/>
            <person name="Gradziel T.M."/>
            <person name="Fresnedo-Ramirez J."/>
        </authorList>
    </citation>
    <scope>NUCLEOTIDE SEQUENCE [LARGE SCALE GENOMIC DNA]</scope>
    <source>
        <strain evidence="2">Clone GOH B32 T37-40</strain>
    </source>
</reference>
<evidence type="ECO:0000313" key="3">
    <source>
        <dbReference type="Proteomes" id="UP001054821"/>
    </source>
</evidence>
<comment type="caution">
    <text evidence="2">The sequence shown here is derived from an EMBL/GenBank/DDBJ whole genome shotgun (WGS) entry which is preliminary data.</text>
</comment>
<keyword evidence="3" id="KW-1185">Reference proteome</keyword>
<dbReference type="EMBL" id="JAJFAZ020000002">
    <property type="protein sequence ID" value="KAI5342419.1"/>
    <property type="molecule type" value="Genomic_DNA"/>
</dbReference>
<evidence type="ECO:0000313" key="2">
    <source>
        <dbReference type="EMBL" id="KAI5342419.1"/>
    </source>
</evidence>
<gene>
    <name evidence="2" type="ORF">L3X38_010294</name>
</gene>
<feature type="compositionally biased region" description="Polar residues" evidence="1">
    <location>
        <begin position="1"/>
        <end position="11"/>
    </location>
</feature>
<dbReference type="Proteomes" id="UP001054821">
    <property type="component" value="Chromosome 2"/>
</dbReference>
<accession>A0AAD4WFK7</accession>
<feature type="region of interest" description="Disordered" evidence="1">
    <location>
        <begin position="1"/>
        <end position="49"/>
    </location>
</feature>
<protein>
    <submittedName>
        <fullName evidence="2">Uncharacterized protein</fullName>
    </submittedName>
</protein>
<evidence type="ECO:0000256" key="1">
    <source>
        <dbReference type="SAM" id="MobiDB-lite"/>
    </source>
</evidence>
<organism evidence="2 3">
    <name type="scientific">Prunus dulcis</name>
    <name type="common">Almond</name>
    <name type="synonym">Amygdalus dulcis</name>
    <dbReference type="NCBI Taxonomy" id="3755"/>
    <lineage>
        <taxon>Eukaryota</taxon>
        <taxon>Viridiplantae</taxon>
        <taxon>Streptophyta</taxon>
        <taxon>Embryophyta</taxon>
        <taxon>Tracheophyta</taxon>
        <taxon>Spermatophyta</taxon>
        <taxon>Magnoliopsida</taxon>
        <taxon>eudicotyledons</taxon>
        <taxon>Gunneridae</taxon>
        <taxon>Pentapetalae</taxon>
        <taxon>rosids</taxon>
        <taxon>fabids</taxon>
        <taxon>Rosales</taxon>
        <taxon>Rosaceae</taxon>
        <taxon>Amygdaloideae</taxon>
        <taxon>Amygdaleae</taxon>
        <taxon>Prunus</taxon>
    </lineage>
</organism>
<dbReference type="AlphaFoldDB" id="A0AAD4WFK7"/>
<proteinExistence type="predicted"/>
<name>A0AAD4WFK7_PRUDU</name>
<sequence>MKYDISTTSNMKVEPDHSMASTSSSQKEQDYQLESARAERGEVRAEKQRLKKCLDRIADEYHTLQETEQES</sequence>